<dbReference type="PROSITE" id="PS50879">
    <property type="entry name" value="RNASE_H_1"/>
    <property type="match status" value="1"/>
</dbReference>
<dbReference type="Pfam" id="PF18697">
    <property type="entry name" value="MLVIN_C"/>
    <property type="match status" value="1"/>
</dbReference>
<feature type="compositionally biased region" description="Basic residues" evidence="7">
    <location>
        <begin position="887"/>
        <end position="900"/>
    </location>
</feature>
<evidence type="ECO:0000256" key="1">
    <source>
        <dbReference type="ARBA" id="ARBA00022679"/>
    </source>
</evidence>
<evidence type="ECO:0000256" key="3">
    <source>
        <dbReference type="ARBA" id="ARBA00022722"/>
    </source>
</evidence>
<dbReference type="Gene3D" id="3.30.420.10">
    <property type="entry name" value="Ribonuclease H-like superfamily/Ribonuclease H"/>
    <property type="match status" value="2"/>
</dbReference>
<organism evidence="10 11">
    <name type="scientific">Amphiprion ocellaris</name>
    <name type="common">Clown anemonefish</name>
    <dbReference type="NCBI Taxonomy" id="80972"/>
    <lineage>
        <taxon>Eukaryota</taxon>
        <taxon>Metazoa</taxon>
        <taxon>Chordata</taxon>
        <taxon>Craniata</taxon>
        <taxon>Vertebrata</taxon>
        <taxon>Euteleostomi</taxon>
        <taxon>Actinopterygii</taxon>
        <taxon>Neopterygii</taxon>
        <taxon>Teleostei</taxon>
        <taxon>Neoteleostei</taxon>
        <taxon>Acanthomorphata</taxon>
        <taxon>Ovalentaria</taxon>
        <taxon>Pomacentridae</taxon>
        <taxon>Amphiprion</taxon>
    </lineage>
</organism>
<evidence type="ECO:0000256" key="5">
    <source>
        <dbReference type="ARBA" id="ARBA00022801"/>
    </source>
</evidence>
<dbReference type="PROSITE" id="PS50994">
    <property type="entry name" value="INTEGRASE"/>
    <property type="match status" value="1"/>
</dbReference>
<reference evidence="10 11" key="1">
    <citation type="submission" date="2022-01" db="EMBL/GenBank/DDBJ databases">
        <title>A chromosome-scale genome assembly of the false clownfish, Amphiprion ocellaris.</title>
        <authorList>
            <person name="Ryu T."/>
        </authorList>
    </citation>
    <scope>NUCLEOTIDE SEQUENCE [LARGE SCALE GENOMIC DNA]</scope>
</reference>
<evidence type="ECO:0000259" key="8">
    <source>
        <dbReference type="PROSITE" id="PS50879"/>
    </source>
</evidence>
<keyword evidence="5" id="KW-0378">Hydrolase</keyword>
<dbReference type="InterPro" id="IPR002156">
    <property type="entry name" value="RNaseH_domain"/>
</dbReference>
<feature type="region of interest" description="Disordered" evidence="7">
    <location>
        <begin position="778"/>
        <end position="799"/>
    </location>
</feature>
<dbReference type="Pfam" id="PF00075">
    <property type="entry name" value="RNase_H"/>
    <property type="match status" value="1"/>
</dbReference>
<dbReference type="AlphaFoldDB" id="A0AAQ6APB8"/>
<dbReference type="CDD" id="cd09273">
    <property type="entry name" value="RNase_HI_RT_Bel"/>
    <property type="match status" value="1"/>
</dbReference>
<feature type="compositionally biased region" description="Basic and acidic residues" evidence="7">
    <location>
        <begin position="778"/>
        <end position="787"/>
    </location>
</feature>
<name>A0AAQ6APB8_AMPOC</name>
<keyword evidence="1" id="KW-0808">Transferase</keyword>
<dbReference type="Gene3D" id="2.30.30.850">
    <property type="match status" value="1"/>
</dbReference>
<reference evidence="10" key="2">
    <citation type="submission" date="2025-08" db="UniProtKB">
        <authorList>
            <consortium name="Ensembl"/>
        </authorList>
    </citation>
    <scope>IDENTIFICATION</scope>
</reference>
<evidence type="ECO:0000313" key="10">
    <source>
        <dbReference type="Ensembl" id="ENSAOCP00000078616.1"/>
    </source>
</evidence>
<feature type="compositionally biased region" description="Basic and acidic residues" evidence="7">
    <location>
        <begin position="839"/>
        <end position="850"/>
    </location>
</feature>
<feature type="domain" description="Integrase catalytic" evidence="9">
    <location>
        <begin position="506"/>
        <end position="664"/>
    </location>
</feature>
<keyword evidence="11" id="KW-1185">Reference proteome</keyword>
<dbReference type="InterPro" id="IPR043128">
    <property type="entry name" value="Rev_trsase/Diguanyl_cyclase"/>
</dbReference>
<feature type="domain" description="RNase H type-1" evidence="8">
    <location>
        <begin position="224"/>
        <end position="374"/>
    </location>
</feature>
<dbReference type="GeneTree" id="ENSGT00940000160750"/>
<dbReference type="Ensembl" id="ENSAOCT00000045879.1">
    <property type="protein sequence ID" value="ENSAOCP00000078616.1"/>
    <property type="gene ID" value="ENSAOCG00000029167.1"/>
</dbReference>
<evidence type="ECO:0000256" key="2">
    <source>
        <dbReference type="ARBA" id="ARBA00022695"/>
    </source>
</evidence>
<evidence type="ECO:0000256" key="6">
    <source>
        <dbReference type="ARBA" id="ARBA00023268"/>
    </source>
</evidence>
<accession>A0AAQ6APB8</accession>
<keyword evidence="2" id="KW-0548">Nucleotidyltransferase</keyword>
<dbReference type="Pfam" id="PF00665">
    <property type="entry name" value="rve"/>
    <property type="match status" value="1"/>
</dbReference>
<dbReference type="GO" id="GO:0015074">
    <property type="term" value="P:DNA integration"/>
    <property type="evidence" value="ECO:0007669"/>
    <property type="project" value="InterPro"/>
</dbReference>
<dbReference type="PANTHER" id="PTHR37984:SF5">
    <property type="entry name" value="PROTEIN NYNRIN-LIKE"/>
    <property type="match status" value="1"/>
</dbReference>
<dbReference type="InterPro" id="IPR012337">
    <property type="entry name" value="RNaseH-like_sf"/>
</dbReference>
<proteinExistence type="predicted"/>
<reference evidence="10" key="3">
    <citation type="submission" date="2025-09" db="UniProtKB">
        <authorList>
            <consortium name="Ensembl"/>
        </authorList>
    </citation>
    <scope>IDENTIFICATION</scope>
</reference>
<dbReference type="SUPFAM" id="SSF56672">
    <property type="entry name" value="DNA/RNA polymerases"/>
    <property type="match status" value="1"/>
</dbReference>
<dbReference type="SUPFAM" id="SSF53098">
    <property type="entry name" value="Ribonuclease H-like"/>
    <property type="match status" value="2"/>
</dbReference>
<feature type="region of interest" description="Disordered" evidence="7">
    <location>
        <begin position="830"/>
        <end position="900"/>
    </location>
</feature>
<sequence length="900" mass="100871">MMTFLGIAGYSSAWVEDYASLTGPLRGMIKDTGTAQLHCNLTWTQGGLLAFETIKQRLQEAPALALPDYSKNFLLYVSTSVGGRYACAVLCQPTGTGMSPQPVSYYSTAYSEVELGLPLCYRAMVGVYLMYDKASSVTMGYPVTILTHHSLRNLLNYGKYTLTMPRLRDYYRLLEQEDVTLVRCTTINPAENLPTPEDGEPHDCVQEAEKYSRLRSDLQAFPLHEPDLEYWTDGSCYRMGDKLCAGYAVVKFQGNGFVVEVAEVIPQPASAQLAELVGLTEACLLAEDKRVTIYTDSAYAHNVCHLFGAVWKNRGFKKTDGSPIQHHAQIMKLLHAMMRPKEIAIAKCAAHKSDISRVTQGNKAADEAARTVVGADKMGRVLLVSHEVDLEDNVTLRDVILMQEAASAMDKQLWLDRGATQDPTGLWRNHEGLMVAPPDLLGLMIHEAHGPAHVARGEVRRKITKEYGFWAPYLLEQIDYVIGRCIICLKHNVRRGVMVPPGHIPTPKGPMRELVVDFVDMIRPVGGKRYMLVVVDRFSRWPEACPTKQKDAQSVAKFLCREVISRWGLPDRISSDNGKEFVDKTVRLILQKLGIKQRLGAVYHPQSQGICEKMNGVLKNRIVKICQHTGLNWVAALPLALMVCRSSELRDLRMTPHELATGRRMPTPCLRTSGKGPSLELLEDEMRAYVKYMAALHKRISTYVSDRQKQEEAQEKLDEQKKDVVQPGDKVFVKVFRRKWFNERREGPFEVVRSTGTAVQVKGSPTWYHLSHCVKAPKGEEPRLQSREDEDSGVPGESAEEAVVHEDLQGHTPEGEVDVFDDFEHTFDDAGDDFSVNGQERRFEDVDLQHVPESAESVSQECESKTPEGCVASPGGSAEPLGSRSPRPVRRKVRPRRYED</sequence>
<dbReference type="Proteomes" id="UP001501940">
    <property type="component" value="Chromosome 24"/>
</dbReference>
<evidence type="ECO:0000256" key="4">
    <source>
        <dbReference type="ARBA" id="ARBA00022759"/>
    </source>
</evidence>
<dbReference type="GO" id="GO:0003676">
    <property type="term" value="F:nucleic acid binding"/>
    <property type="evidence" value="ECO:0007669"/>
    <property type="project" value="InterPro"/>
</dbReference>
<dbReference type="Gene3D" id="3.10.20.370">
    <property type="match status" value="1"/>
</dbReference>
<dbReference type="Pfam" id="PF17919">
    <property type="entry name" value="RT_RNaseH_2"/>
    <property type="match status" value="1"/>
</dbReference>
<dbReference type="PANTHER" id="PTHR37984">
    <property type="entry name" value="PROTEIN CBG26694"/>
    <property type="match status" value="1"/>
</dbReference>
<dbReference type="InterPro" id="IPR040643">
    <property type="entry name" value="MLVIN_C"/>
</dbReference>
<evidence type="ECO:0000259" key="9">
    <source>
        <dbReference type="PROSITE" id="PS50994"/>
    </source>
</evidence>
<keyword evidence="6" id="KW-0511">Multifunctional enzyme</keyword>
<dbReference type="InterPro" id="IPR041577">
    <property type="entry name" value="RT_RNaseH_2"/>
</dbReference>
<dbReference type="InterPro" id="IPR001584">
    <property type="entry name" value="Integrase_cat-core"/>
</dbReference>
<dbReference type="Gene3D" id="3.30.70.270">
    <property type="match status" value="1"/>
</dbReference>
<keyword evidence="4" id="KW-0255">Endonuclease</keyword>
<dbReference type="InterPro" id="IPR050951">
    <property type="entry name" value="Retrovirus_Pol_polyprotein"/>
</dbReference>
<protein>
    <submittedName>
        <fullName evidence="10">Uncharacterized protein</fullName>
    </submittedName>
</protein>
<dbReference type="InterPro" id="IPR036397">
    <property type="entry name" value="RNaseH_sf"/>
</dbReference>
<dbReference type="InterPro" id="IPR043502">
    <property type="entry name" value="DNA/RNA_pol_sf"/>
</dbReference>
<evidence type="ECO:0000256" key="7">
    <source>
        <dbReference type="SAM" id="MobiDB-lite"/>
    </source>
</evidence>
<evidence type="ECO:0000313" key="11">
    <source>
        <dbReference type="Proteomes" id="UP001501940"/>
    </source>
</evidence>
<dbReference type="GO" id="GO:0016779">
    <property type="term" value="F:nucleotidyltransferase activity"/>
    <property type="evidence" value="ECO:0007669"/>
    <property type="project" value="UniProtKB-KW"/>
</dbReference>
<keyword evidence="3" id="KW-0540">Nuclease</keyword>
<dbReference type="GO" id="GO:0004523">
    <property type="term" value="F:RNA-DNA hybrid ribonuclease activity"/>
    <property type="evidence" value="ECO:0007669"/>
    <property type="project" value="InterPro"/>
</dbReference>